<organism evidence="3 4">
    <name type="scientific">Paramecium sonneborni</name>
    <dbReference type="NCBI Taxonomy" id="65129"/>
    <lineage>
        <taxon>Eukaryota</taxon>
        <taxon>Sar</taxon>
        <taxon>Alveolata</taxon>
        <taxon>Ciliophora</taxon>
        <taxon>Intramacronucleata</taxon>
        <taxon>Oligohymenophorea</taxon>
        <taxon>Peniculida</taxon>
        <taxon>Parameciidae</taxon>
        <taxon>Paramecium</taxon>
    </lineage>
</organism>
<feature type="compositionally biased region" description="Low complexity" evidence="2">
    <location>
        <begin position="109"/>
        <end position="135"/>
    </location>
</feature>
<dbReference type="AlphaFoldDB" id="A0A8S1KG99"/>
<accession>A0A8S1KG99</accession>
<comment type="caution">
    <text evidence="3">The sequence shown here is derived from an EMBL/GenBank/DDBJ whole genome shotgun (WGS) entry which is preliminary data.</text>
</comment>
<dbReference type="Proteomes" id="UP000692954">
    <property type="component" value="Unassembled WGS sequence"/>
</dbReference>
<evidence type="ECO:0000256" key="1">
    <source>
        <dbReference type="SAM" id="Coils"/>
    </source>
</evidence>
<keyword evidence="4" id="KW-1185">Reference proteome</keyword>
<evidence type="ECO:0000313" key="3">
    <source>
        <dbReference type="EMBL" id="CAD8054510.1"/>
    </source>
</evidence>
<name>A0A8S1KG99_9CILI</name>
<keyword evidence="1" id="KW-0175">Coiled coil</keyword>
<proteinExistence type="predicted"/>
<feature type="region of interest" description="Disordered" evidence="2">
    <location>
        <begin position="93"/>
        <end position="135"/>
    </location>
</feature>
<evidence type="ECO:0000256" key="2">
    <source>
        <dbReference type="SAM" id="MobiDB-lite"/>
    </source>
</evidence>
<protein>
    <submittedName>
        <fullName evidence="3">Uncharacterized protein</fullName>
    </submittedName>
</protein>
<dbReference type="EMBL" id="CAJJDN010000008">
    <property type="protein sequence ID" value="CAD8054510.1"/>
    <property type="molecule type" value="Genomic_DNA"/>
</dbReference>
<evidence type="ECO:0000313" key="4">
    <source>
        <dbReference type="Proteomes" id="UP000692954"/>
    </source>
</evidence>
<dbReference type="OrthoDB" id="307313at2759"/>
<gene>
    <name evidence="3" type="ORF">PSON_ATCC_30995.1.T0080332</name>
</gene>
<reference evidence="3" key="1">
    <citation type="submission" date="2021-01" db="EMBL/GenBank/DDBJ databases">
        <authorList>
            <consortium name="Genoscope - CEA"/>
            <person name="William W."/>
        </authorList>
    </citation>
    <scope>NUCLEOTIDE SEQUENCE</scope>
</reference>
<sequence length="229" mass="27552">MINEAKFELLRQIDYWTQDLQKYQKQHAKEIELFYLERLAITNMNISNMEQIIRKYEQLKMVYLEITNNHSSKYSDDTFNTLYNKYCNEKKSKQTASQQKKSVNISTVQNKGQNSNQNVNNNNTTKEQKQTNQQTIIQPSQIVDEYIDEIDYYTDKITHMQHKIEQHSHVELQGQLQQLQLEQESLLSDYNAIIEENYRLKTEIQDNQQRVNELRELQLQLIDEFKQFN</sequence>
<feature type="coiled-coil region" evidence="1">
    <location>
        <begin position="169"/>
        <end position="217"/>
    </location>
</feature>